<dbReference type="Pfam" id="PF07690">
    <property type="entry name" value="MFS_1"/>
    <property type="match status" value="1"/>
</dbReference>
<evidence type="ECO:0000259" key="7">
    <source>
        <dbReference type="PROSITE" id="PS50850"/>
    </source>
</evidence>
<dbReference type="GO" id="GO:0005886">
    <property type="term" value="C:plasma membrane"/>
    <property type="evidence" value="ECO:0007669"/>
    <property type="project" value="UniProtKB-SubCell"/>
</dbReference>
<organism evidence="8 9">
    <name type="scientific">Mycobacterium attenuatum</name>
    <dbReference type="NCBI Taxonomy" id="2341086"/>
    <lineage>
        <taxon>Bacteria</taxon>
        <taxon>Bacillati</taxon>
        <taxon>Actinomycetota</taxon>
        <taxon>Actinomycetes</taxon>
        <taxon>Mycobacteriales</taxon>
        <taxon>Mycobacteriaceae</taxon>
        <taxon>Mycobacterium</taxon>
    </lineage>
</organism>
<evidence type="ECO:0000256" key="5">
    <source>
        <dbReference type="ARBA" id="ARBA00023136"/>
    </source>
</evidence>
<reference evidence="8 9" key="1">
    <citation type="submission" date="2018-09" db="EMBL/GenBank/DDBJ databases">
        <authorList>
            <person name="Tagini F."/>
        </authorList>
    </citation>
    <scope>NUCLEOTIDE SEQUENCE [LARGE SCALE GENOMIC DNA]</scope>
    <source>
        <strain evidence="8 9">MK136</strain>
    </source>
</reference>
<dbReference type="EMBL" id="UPHP01000002">
    <property type="protein sequence ID" value="VBA31875.1"/>
    <property type="molecule type" value="Genomic_DNA"/>
</dbReference>
<dbReference type="RefSeq" id="WP_122440517.1">
    <property type="nucleotide sequence ID" value="NZ_UPHP01000002.1"/>
</dbReference>
<protein>
    <submittedName>
        <fullName evidence="8">Multidrug resistance protein MdtH</fullName>
    </submittedName>
</protein>
<dbReference type="Proteomes" id="UP000273307">
    <property type="component" value="Unassembled WGS sequence"/>
</dbReference>
<feature type="transmembrane region" description="Helical" evidence="6">
    <location>
        <begin position="104"/>
        <end position="126"/>
    </location>
</feature>
<feature type="transmembrane region" description="Helical" evidence="6">
    <location>
        <begin position="290"/>
        <end position="308"/>
    </location>
</feature>
<dbReference type="InterPro" id="IPR036259">
    <property type="entry name" value="MFS_trans_sf"/>
</dbReference>
<dbReference type="InterPro" id="IPR020846">
    <property type="entry name" value="MFS_dom"/>
</dbReference>
<dbReference type="PANTHER" id="PTHR42688">
    <property type="entry name" value="CONSERVED PROTEIN"/>
    <property type="match status" value="1"/>
</dbReference>
<name>A0A498PM83_9MYCO</name>
<evidence type="ECO:0000313" key="8">
    <source>
        <dbReference type="EMBL" id="VBA31875.1"/>
    </source>
</evidence>
<dbReference type="AlphaFoldDB" id="A0A498PM83"/>
<keyword evidence="5 6" id="KW-0472">Membrane</keyword>
<evidence type="ECO:0000256" key="6">
    <source>
        <dbReference type="SAM" id="Phobius"/>
    </source>
</evidence>
<feature type="transmembrane region" description="Helical" evidence="6">
    <location>
        <begin position="388"/>
        <end position="405"/>
    </location>
</feature>
<keyword evidence="3 6" id="KW-0812">Transmembrane</keyword>
<feature type="transmembrane region" description="Helical" evidence="6">
    <location>
        <begin position="356"/>
        <end position="376"/>
    </location>
</feature>
<dbReference type="SUPFAM" id="SSF103473">
    <property type="entry name" value="MFS general substrate transporter"/>
    <property type="match status" value="1"/>
</dbReference>
<evidence type="ECO:0000256" key="1">
    <source>
        <dbReference type="ARBA" id="ARBA00004651"/>
    </source>
</evidence>
<evidence type="ECO:0000313" key="9">
    <source>
        <dbReference type="Proteomes" id="UP000273307"/>
    </source>
</evidence>
<dbReference type="OrthoDB" id="3285778at2"/>
<proteinExistence type="predicted"/>
<evidence type="ECO:0000256" key="2">
    <source>
        <dbReference type="ARBA" id="ARBA00022475"/>
    </source>
</evidence>
<dbReference type="GO" id="GO:0022857">
    <property type="term" value="F:transmembrane transporter activity"/>
    <property type="evidence" value="ECO:0007669"/>
    <property type="project" value="InterPro"/>
</dbReference>
<evidence type="ECO:0000256" key="3">
    <source>
        <dbReference type="ARBA" id="ARBA00022692"/>
    </source>
</evidence>
<dbReference type="PANTHER" id="PTHR42688:SF1">
    <property type="entry name" value="BLR5212 PROTEIN"/>
    <property type="match status" value="1"/>
</dbReference>
<dbReference type="InterPro" id="IPR052425">
    <property type="entry name" value="Uncharacterized_MFS-type"/>
</dbReference>
<accession>A0A498PM83</accession>
<dbReference type="PROSITE" id="PS50850">
    <property type="entry name" value="MFS"/>
    <property type="match status" value="1"/>
</dbReference>
<feature type="transmembrane region" description="Helical" evidence="6">
    <location>
        <begin position="209"/>
        <end position="231"/>
    </location>
</feature>
<feature type="domain" description="Major facilitator superfamily (MFS) profile" evidence="7">
    <location>
        <begin position="1"/>
        <end position="409"/>
    </location>
</feature>
<feature type="transmembrane region" description="Helical" evidence="6">
    <location>
        <begin position="251"/>
        <end position="269"/>
    </location>
</feature>
<feature type="transmembrane region" description="Helical" evidence="6">
    <location>
        <begin position="314"/>
        <end position="335"/>
    </location>
</feature>
<sequence length="439" mass="46500">MDIVAQFRSFNYPSRVLMVNQFGINVGFYMLLPYLAGYLAGPLGLAAWAVGLVLGVRNFAQQGMFFVGGTLADRFGYKPLIVAGCLVRTGGFVLLVLAQSLPGVLISSAAMGFAGALFNPAARAYLAADASNRRIEAFSLFNVFYQSGILLGPLVGLALVAMDFRISVMVAAVVFAALSIVQLLALPADQVDRTVPKSARAAKGSVIQDWRIVLGNRAVLWFAAAMIGAYVLEFQINLALPLHASRLAPHAQTSLVAVLFLISSLVTVAGQRHITRWFGSRWEAGRSLPIGVMLLTASFVPLAIVPNAQRFGTAIAVLALLLSASLLALAAAVVFPFELDRVVSLSGDRLIATHYGFYKTVVGVGLLVGNLAIGALLGVAHRLNVDEFAWGALILVGLVAVAGLLRHGRQIAPPADPLRACANRSPVLGRRPSTKLFAA</sequence>
<feature type="transmembrane region" description="Helical" evidence="6">
    <location>
        <begin position="80"/>
        <end position="98"/>
    </location>
</feature>
<keyword evidence="9" id="KW-1185">Reference proteome</keyword>
<keyword evidence="4 6" id="KW-1133">Transmembrane helix</keyword>
<evidence type="ECO:0000256" key="4">
    <source>
        <dbReference type="ARBA" id="ARBA00022989"/>
    </source>
</evidence>
<feature type="transmembrane region" description="Helical" evidence="6">
    <location>
        <begin position="138"/>
        <end position="160"/>
    </location>
</feature>
<feature type="transmembrane region" description="Helical" evidence="6">
    <location>
        <begin position="166"/>
        <end position="188"/>
    </location>
</feature>
<dbReference type="InterPro" id="IPR011701">
    <property type="entry name" value="MFS"/>
</dbReference>
<feature type="transmembrane region" description="Helical" evidence="6">
    <location>
        <begin position="38"/>
        <end position="60"/>
    </location>
</feature>
<gene>
    <name evidence="8" type="primary">mdtH_3</name>
    <name evidence="8" type="ORF">LAUMK136_00138</name>
</gene>
<dbReference type="Gene3D" id="1.20.1250.20">
    <property type="entry name" value="MFS general substrate transporter like domains"/>
    <property type="match status" value="1"/>
</dbReference>
<keyword evidence="2" id="KW-1003">Cell membrane</keyword>
<comment type="subcellular location">
    <subcellularLocation>
        <location evidence="1">Cell membrane</location>
        <topology evidence="1">Multi-pass membrane protein</topology>
    </subcellularLocation>
</comment>